<comment type="caution">
    <text evidence="1">The sequence shown here is derived from an EMBL/GenBank/DDBJ whole genome shotgun (WGS) entry which is preliminary data.</text>
</comment>
<name>A0A0A1W936_9SPHN</name>
<dbReference type="OrthoDB" id="9985843at2"/>
<sequence>MSTTSEAFCALLDASDAASRRFNSLPSDLEEQDPVTFEREEQAVCAASHDADLAEPTTWAEFTRLLEHMSYCGASAIDDDNAARLLAHAKRLNGEGR</sequence>
<gene>
    <name evidence="1" type="ORF">SP5_070_00430</name>
</gene>
<evidence type="ECO:0000313" key="1">
    <source>
        <dbReference type="EMBL" id="GAM01960.1"/>
    </source>
</evidence>
<dbReference type="AlphaFoldDB" id="A0A0A1W936"/>
<dbReference type="RefSeq" id="WP_157013729.1">
    <property type="nucleotide sequence ID" value="NZ_BBPI01000070.1"/>
</dbReference>
<proteinExistence type="predicted"/>
<reference evidence="1 2" key="1">
    <citation type="submission" date="2014-11" db="EMBL/GenBank/DDBJ databases">
        <title>Whole genome shotgun sequence of Sphingomonas parapaucimobilis NBRC 15100.</title>
        <authorList>
            <person name="Katano-Makiyama Y."/>
            <person name="Hosoyama A."/>
            <person name="Hashimoto M."/>
            <person name="Hosoyama Y."/>
            <person name="Noguchi M."/>
            <person name="Numata M."/>
            <person name="Tsuchikane K."/>
            <person name="Hirakata S."/>
            <person name="Uohara A."/>
            <person name="Shimodaira J."/>
            <person name="Ohji S."/>
            <person name="Ichikawa N."/>
            <person name="Kimura A."/>
            <person name="Yamazoe A."/>
            <person name="Fujita N."/>
        </authorList>
    </citation>
    <scope>NUCLEOTIDE SEQUENCE [LARGE SCALE GENOMIC DNA]</scope>
    <source>
        <strain evidence="1 2">NBRC 15100</strain>
    </source>
</reference>
<evidence type="ECO:0000313" key="2">
    <source>
        <dbReference type="Proteomes" id="UP000032305"/>
    </source>
</evidence>
<protein>
    <submittedName>
        <fullName evidence="1">Uncharacterized protein</fullName>
    </submittedName>
</protein>
<dbReference type="EMBL" id="BBPI01000070">
    <property type="protein sequence ID" value="GAM01960.1"/>
    <property type="molecule type" value="Genomic_DNA"/>
</dbReference>
<accession>A0A0A1W936</accession>
<organism evidence="1 2">
    <name type="scientific">Sphingomonas parapaucimobilis NBRC 15100</name>
    <dbReference type="NCBI Taxonomy" id="1219049"/>
    <lineage>
        <taxon>Bacteria</taxon>
        <taxon>Pseudomonadati</taxon>
        <taxon>Pseudomonadota</taxon>
        <taxon>Alphaproteobacteria</taxon>
        <taxon>Sphingomonadales</taxon>
        <taxon>Sphingomonadaceae</taxon>
        <taxon>Sphingomonas</taxon>
    </lineage>
</organism>
<dbReference type="Proteomes" id="UP000032305">
    <property type="component" value="Unassembled WGS sequence"/>
</dbReference>
<keyword evidence="2" id="KW-1185">Reference proteome</keyword>